<accession>A0AAV7SEM8</accession>
<dbReference type="EMBL" id="JANPWB010000008">
    <property type="protein sequence ID" value="KAJ1162473.1"/>
    <property type="molecule type" value="Genomic_DNA"/>
</dbReference>
<dbReference type="AlphaFoldDB" id="A0AAV7SEM8"/>
<protein>
    <submittedName>
        <fullName evidence="1">Uncharacterized protein</fullName>
    </submittedName>
</protein>
<evidence type="ECO:0000313" key="1">
    <source>
        <dbReference type="EMBL" id="KAJ1162473.1"/>
    </source>
</evidence>
<comment type="caution">
    <text evidence="1">The sequence shown here is derived from an EMBL/GenBank/DDBJ whole genome shotgun (WGS) entry which is preliminary data.</text>
</comment>
<keyword evidence="2" id="KW-1185">Reference proteome</keyword>
<dbReference type="Proteomes" id="UP001066276">
    <property type="component" value="Chromosome 4_2"/>
</dbReference>
<name>A0AAV7SEM8_PLEWA</name>
<organism evidence="1 2">
    <name type="scientific">Pleurodeles waltl</name>
    <name type="common">Iberian ribbed newt</name>
    <dbReference type="NCBI Taxonomy" id="8319"/>
    <lineage>
        <taxon>Eukaryota</taxon>
        <taxon>Metazoa</taxon>
        <taxon>Chordata</taxon>
        <taxon>Craniata</taxon>
        <taxon>Vertebrata</taxon>
        <taxon>Euteleostomi</taxon>
        <taxon>Amphibia</taxon>
        <taxon>Batrachia</taxon>
        <taxon>Caudata</taxon>
        <taxon>Salamandroidea</taxon>
        <taxon>Salamandridae</taxon>
        <taxon>Pleurodelinae</taxon>
        <taxon>Pleurodeles</taxon>
    </lineage>
</organism>
<reference evidence="1" key="1">
    <citation type="journal article" date="2022" name="bioRxiv">
        <title>Sequencing and chromosome-scale assembly of the giantPleurodeles waltlgenome.</title>
        <authorList>
            <person name="Brown T."/>
            <person name="Elewa A."/>
            <person name="Iarovenko S."/>
            <person name="Subramanian E."/>
            <person name="Araus A.J."/>
            <person name="Petzold A."/>
            <person name="Susuki M."/>
            <person name="Suzuki K.-i.T."/>
            <person name="Hayashi T."/>
            <person name="Toyoda A."/>
            <person name="Oliveira C."/>
            <person name="Osipova E."/>
            <person name="Leigh N.D."/>
            <person name="Simon A."/>
            <person name="Yun M.H."/>
        </authorList>
    </citation>
    <scope>NUCLEOTIDE SEQUENCE</scope>
    <source>
        <strain evidence="1">20211129_DDA</strain>
        <tissue evidence="1">Liver</tissue>
    </source>
</reference>
<sequence>MKYDEHGHQPTKELRERQQAIDVACGWGSGYCDSIVGSVRGFARRQRLLSVRARSGNRMAVNGGGRPLMKKVDGVV</sequence>
<gene>
    <name evidence="1" type="ORF">NDU88_002941</name>
</gene>
<evidence type="ECO:0000313" key="2">
    <source>
        <dbReference type="Proteomes" id="UP001066276"/>
    </source>
</evidence>
<proteinExistence type="predicted"/>